<keyword evidence="1" id="KW-0812">Transmembrane</keyword>
<evidence type="ECO:0008006" key="4">
    <source>
        <dbReference type="Google" id="ProtNLM"/>
    </source>
</evidence>
<keyword evidence="3" id="KW-1185">Reference proteome</keyword>
<gene>
    <name evidence="2" type="ORF">AGABI1DRAFT_133045</name>
</gene>
<dbReference type="OMA" id="WHLERRD"/>
<keyword evidence="1" id="KW-0472">Membrane</keyword>
<dbReference type="InterPro" id="IPR036322">
    <property type="entry name" value="WD40_repeat_dom_sf"/>
</dbReference>
<keyword evidence="1" id="KW-1133">Transmembrane helix</keyword>
<organism evidence="2 3">
    <name type="scientific">Agaricus bisporus var. burnettii (strain JB137-S8 / ATCC MYA-4627 / FGSC 10392)</name>
    <name type="common">White button mushroom</name>
    <dbReference type="NCBI Taxonomy" id="597362"/>
    <lineage>
        <taxon>Eukaryota</taxon>
        <taxon>Fungi</taxon>
        <taxon>Dikarya</taxon>
        <taxon>Basidiomycota</taxon>
        <taxon>Agaricomycotina</taxon>
        <taxon>Agaricomycetes</taxon>
        <taxon>Agaricomycetidae</taxon>
        <taxon>Agaricales</taxon>
        <taxon>Agaricineae</taxon>
        <taxon>Agaricaceae</taxon>
        <taxon>Agaricus</taxon>
    </lineage>
</organism>
<dbReference type="Gene3D" id="2.130.10.10">
    <property type="entry name" value="YVTN repeat-like/Quinoprotein amine dehydrogenase"/>
    <property type="match status" value="1"/>
</dbReference>
<dbReference type="AlphaFoldDB" id="K5WVQ1"/>
<dbReference type="InParanoid" id="K5WVQ1"/>
<dbReference type="GeneID" id="18827827"/>
<sequence length="371" mass="42101">MALYSPEQILYPPVNNIAFKKFNALAFSLHGCFLAVGIGNSVYVWKTLTWKPILCYQKPGSMIVSLTWDERDCLYFGCNTGWLTVVAVVADKVPVSSSSLPPYHSEGFRASQKSIQHIAINNARNRLALGGEDEVTLWSFKAHDSNPYHDWIFIRKLGNPQDENDEMNVVVTGLEWAYDHTMHLVASYLKQGIVTWDTASYRPLFETGRIVSDNLTYPGYVLAGGSMFYAVPSEKQIRIYKRLSGSSYRCLRSPDRIAHGSPMVWAHQGTCVLAALGNKLVLWHLERRDYRVFEIQDHQRITHLTRMAVKWARTSTKTQVTCRIVAITDNPKAIHVWRVDVPSKAKRSNALAMRSLVLISLVFVGLLYLYL</sequence>
<protein>
    <recommendedName>
        <fullName evidence="4">Anaphase-promoting complex subunit 4 WD40 domain-containing protein</fullName>
    </recommendedName>
</protein>
<name>K5WVQ1_AGABU</name>
<feature type="transmembrane region" description="Helical" evidence="1">
    <location>
        <begin position="351"/>
        <end position="370"/>
    </location>
</feature>
<evidence type="ECO:0000313" key="3">
    <source>
        <dbReference type="Proteomes" id="UP000008493"/>
    </source>
</evidence>
<reference evidence="3" key="1">
    <citation type="journal article" date="2012" name="Proc. Natl. Acad. Sci. U.S.A.">
        <title>Genome sequence of the button mushroom Agaricus bisporus reveals mechanisms governing adaptation to a humic-rich ecological niche.</title>
        <authorList>
            <person name="Morin E."/>
            <person name="Kohler A."/>
            <person name="Baker A.R."/>
            <person name="Foulongne-Oriol M."/>
            <person name="Lombard V."/>
            <person name="Nagy L.G."/>
            <person name="Ohm R.A."/>
            <person name="Patyshakuliyeva A."/>
            <person name="Brun A."/>
            <person name="Aerts A.L."/>
            <person name="Bailey A.M."/>
            <person name="Billette C."/>
            <person name="Coutinho P.M."/>
            <person name="Deakin G."/>
            <person name="Doddapaneni H."/>
            <person name="Floudas D."/>
            <person name="Grimwood J."/>
            <person name="Hilden K."/>
            <person name="Kuees U."/>
            <person name="LaButti K.M."/>
            <person name="Lapidus A."/>
            <person name="Lindquist E.A."/>
            <person name="Lucas S.M."/>
            <person name="Murat C."/>
            <person name="Riley R.W."/>
            <person name="Salamov A.A."/>
            <person name="Schmutz J."/>
            <person name="Subramanian V."/>
            <person name="Woesten H.A.B."/>
            <person name="Xu J."/>
            <person name="Eastwood D.C."/>
            <person name="Foster G.D."/>
            <person name="Sonnenberg A.S."/>
            <person name="Cullen D."/>
            <person name="de Vries R.P."/>
            <person name="Lundell T."/>
            <person name="Hibbett D.S."/>
            <person name="Henrissat B."/>
            <person name="Burton K.S."/>
            <person name="Kerrigan R.W."/>
            <person name="Challen M.P."/>
            <person name="Grigoriev I.V."/>
            <person name="Martin F."/>
        </authorList>
    </citation>
    <scope>NUCLEOTIDE SEQUENCE [LARGE SCALE GENOMIC DNA]</scope>
    <source>
        <strain evidence="3">JB137-S8 / ATCC MYA-4627 / FGSC 10392</strain>
    </source>
</reference>
<dbReference type="EMBL" id="JH971434">
    <property type="protein sequence ID" value="EKM74612.1"/>
    <property type="molecule type" value="Genomic_DNA"/>
</dbReference>
<accession>K5WVQ1</accession>
<evidence type="ECO:0000256" key="1">
    <source>
        <dbReference type="SAM" id="Phobius"/>
    </source>
</evidence>
<dbReference type="OrthoDB" id="3112250at2759"/>
<dbReference type="HOGENOM" id="CLU_745895_0_0_1"/>
<dbReference type="KEGG" id="abp:AGABI1DRAFT133045"/>
<dbReference type="Proteomes" id="UP000008493">
    <property type="component" value="Unassembled WGS sequence"/>
</dbReference>
<evidence type="ECO:0000313" key="2">
    <source>
        <dbReference type="EMBL" id="EKM74612.1"/>
    </source>
</evidence>
<feature type="transmembrane region" description="Helical" evidence="1">
    <location>
        <begin position="24"/>
        <end position="45"/>
    </location>
</feature>
<proteinExistence type="predicted"/>
<dbReference type="RefSeq" id="XP_007334737.1">
    <property type="nucleotide sequence ID" value="XM_007334675.1"/>
</dbReference>
<dbReference type="InterPro" id="IPR015943">
    <property type="entry name" value="WD40/YVTN_repeat-like_dom_sf"/>
</dbReference>
<dbReference type="SUPFAM" id="SSF50978">
    <property type="entry name" value="WD40 repeat-like"/>
    <property type="match status" value="1"/>
</dbReference>